<dbReference type="GO" id="GO:0042973">
    <property type="term" value="F:glucan endo-1,3-beta-D-glucosidase activity"/>
    <property type="evidence" value="ECO:0007669"/>
    <property type="project" value="UniProtKB-EC"/>
</dbReference>
<keyword evidence="4" id="KW-0378">Hydrolase</keyword>
<dbReference type="CDD" id="cd00257">
    <property type="entry name" value="beta-trefoil_FSCN-like"/>
    <property type="match status" value="1"/>
</dbReference>
<comment type="similarity">
    <text evidence="2">Belongs to the glycosyl hydrolase 81 family.</text>
</comment>
<evidence type="ECO:0000256" key="9">
    <source>
        <dbReference type="SAM" id="SignalP"/>
    </source>
</evidence>
<evidence type="ECO:0000256" key="4">
    <source>
        <dbReference type="ARBA" id="ARBA00022801"/>
    </source>
</evidence>
<dbReference type="InterPro" id="IPR008999">
    <property type="entry name" value="Actin-crosslinking"/>
</dbReference>
<evidence type="ECO:0000256" key="3">
    <source>
        <dbReference type="ARBA" id="ARBA00012780"/>
    </source>
</evidence>
<keyword evidence="7" id="KW-0961">Cell wall biogenesis/degradation</keyword>
<dbReference type="Gene3D" id="2.80.10.50">
    <property type="match status" value="1"/>
</dbReference>
<evidence type="ECO:0000256" key="1">
    <source>
        <dbReference type="ARBA" id="ARBA00000382"/>
    </source>
</evidence>
<dbReference type="EMBL" id="JAHCVI010000001">
    <property type="protein sequence ID" value="KAG7294579.1"/>
    <property type="molecule type" value="Genomic_DNA"/>
</dbReference>
<dbReference type="InterPro" id="IPR040451">
    <property type="entry name" value="GH81_N"/>
</dbReference>
<dbReference type="SUPFAM" id="SSF50405">
    <property type="entry name" value="Actin-crosslinking proteins"/>
    <property type="match status" value="1"/>
</dbReference>
<organism evidence="12 13">
    <name type="scientific">Staphylotrichum longicolle</name>
    <dbReference type="NCBI Taxonomy" id="669026"/>
    <lineage>
        <taxon>Eukaryota</taxon>
        <taxon>Fungi</taxon>
        <taxon>Dikarya</taxon>
        <taxon>Ascomycota</taxon>
        <taxon>Pezizomycotina</taxon>
        <taxon>Sordariomycetes</taxon>
        <taxon>Sordariomycetidae</taxon>
        <taxon>Sordariales</taxon>
        <taxon>Chaetomiaceae</taxon>
        <taxon>Staphylotrichum</taxon>
    </lineage>
</organism>
<evidence type="ECO:0000259" key="11">
    <source>
        <dbReference type="Pfam" id="PF17652"/>
    </source>
</evidence>
<accession>A0AAD4F8D0</accession>
<dbReference type="GO" id="GO:0052861">
    <property type="term" value="F:endo-1,3(4)-beta-glucanase activity"/>
    <property type="evidence" value="ECO:0007669"/>
    <property type="project" value="InterPro"/>
</dbReference>
<dbReference type="InterPro" id="IPR040720">
    <property type="entry name" value="GH81_C"/>
</dbReference>
<dbReference type="InterPro" id="IPR005200">
    <property type="entry name" value="Endo-beta-glucanase"/>
</dbReference>
<sequence length="864" mass="92853">MFGSLVLLLLSSVATSGSLPSGSASSHVSFHSFVERGVFGPISTGSAAGIAGGQIACDSPPVSSFFAGLKPPFPTNSWWAPFAAPPGTGTAAGPFPYESALDGYGVQFGISTNRQWDGTSIKQPTQIDWLASFTEHSGTFANHKATSFDTQSVTIQYFQGSASMTAYLVPGSPYMTFQYSQATPLLKSMHGGIKMFNGRTIAVGETSSATGTQFTVVDTAGTTYRIYALASITLTATSISPNSGTISAGTQFTGVLRLVMLAQASHQALLDQHYQVYPTSVGHDYSFTDTTGTLFFNWNTVGDGSQLLMLTWPHHRLTMQNPNFPATTALGYLTTKGWMYPAIGNTWKMLYQLTSISWNAPRALDSSCSDTVLLGLEYEVGQLNSSQAPVPGDFYYWGGKLAAQSRLALIADNLGRPDLVTPVINYLKASFQHWFDSASSTLPAYETAWGGVISKAGANNAWVDFGNGYYNDHHFHYGYFLNVAAVIAKFDTNWLNQHREYINWFARDIINPSTQDPYFPVARCRDWFAGHSWASGIANGAGSRDQESTGEAVNGYYGALLWASVALSQDYVNYAKLLIATEQQAAQVYWHLYPQAGQTDRDNPYPEPEVRSLVTMGNVQDWQSGAWLFWGSQRSQIAAIQILPVTPVLYDKQWVENVWSYTMPELVNPTIGDEWKCVIIAAYANSNPQAAASWAANLTDWGSGNTFTNEMYFIGTRPNPRGTPICSDFPQNPYGSFKLQVASSGAFVTASSATPNLIATPGSSGAAAATFTSAYVPNAGTLQLAGTGQYVTADQSGSAALAAARATASTWERFTIRRKVGAAADVYSIRAGSNGLYVTVAGDGSLVNNGANEAVAAGFRFVAA</sequence>
<dbReference type="PROSITE" id="PS52008">
    <property type="entry name" value="GH81"/>
    <property type="match status" value="1"/>
</dbReference>
<feature type="domain" description="Glycosyl hydrolase family 81 N-terminal" evidence="10">
    <location>
        <begin position="121"/>
        <end position="357"/>
    </location>
</feature>
<evidence type="ECO:0000259" key="10">
    <source>
        <dbReference type="Pfam" id="PF03639"/>
    </source>
</evidence>
<comment type="caution">
    <text evidence="12">The sequence shown here is derived from an EMBL/GenBank/DDBJ whole genome shotgun (WGS) entry which is preliminary data.</text>
</comment>
<keyword evidence="9" id="KW-0732">Signal</keyword>
<evidence type="ECO:0000256" key="2">
    <source>
        <dbReference type="ARBA" id="ARBA00010730"/>
    </source>
</evidence>
<keyword evidence="8" id="KW-0624">Polysaccharide degradation</keyword>
<dbReference type="Gene3D" id="2.70.98.30">
    <property type="entry name" value="Golgi alpha-mannosidase II, domain 4"/>
    <property type="match status" value="1"/>
</dbReference>
<dbReference type="AlphaFoldDB" id="A0AAD4F8D0"/>
<keyword evidence="6" id="KW-0326">Glycosidase</keyword>
<evidence type="ECO:0000256" key="5">
    <source>
        <dbReference type="ARBA" id="ARBA00023277"/>
    </source>
</evidence>
<evidence type="ECO:0000313" key="12">
    <source>
        <dbReference type="EMBL" id="KAG7294579.1"/>
    </source>
</evidence>
<dbReference type="PANTHER" id="PTHR31983:SF0">
    <property type="entry name" value="GLUCAN ENDO-1,3-BETA-D-GLUCOSIDASE 2"/>
    <property type="match status" value="1"/>
</dbReference>
<evidence type="ECO:0000256" key="7">
    <source>
        <dbReference type="ARBA" id="ARBA00023316"/>
    </source>
</evidence>
<dbReference type="GO" id="GO:0000272">
    <property type="term" value="P:polysaccharide catabolic process"/>
    <property type="evidence" value="ECO:0007669"/>
    <property type="project" value="UniProtKB-KW"/>
</dbReference>
<dbReference type="PANTHER" id="PTHR31983">
    <property type="entry name" value="ENDO-1,3(4)-BETA-GLUCANASE 1"/>
    <property type="match status" value="1"/>
</dbReference>
<gene>
    <name evidence="12" type="ORF">NEMBOFW57_004655</name>
</gene>
<comment type="catalytic activity">
    <reaction evidence="1">
        <text>Hydrolysis of (1-&gt;3)-beta-D-glucosidic linkages in (1-&gt;3)-beta-D-glucans.</text>
        <dbReference type="EC" id="3.2.1.39"/>
    </reaction>
</comment>
<feature type="signal peptide" evidence="9">
    <location>
        <begin position="1"/>
        <end position="16"/>
    </location>
</feature>
<name>A0AAD4F8D0_9PEZI</name>
<reference evidence="12" key="1">
    <citation type="submission" date="2023-02" db="EMBL/GenBank/DDBJ databases">
        <authorList>
            <person name="Palmer J.M."/>
        </authorList>
    </citation>
    <scope>NUCLEOTIDE SEQUENCE</scope>
    <source>
        <strain evidence="12">FW57</strain>
    </source>
</reference>
<proteinExistence type="inferred from homology"/>
<dbReference type="Pfam" id="PF17652">
    <property type="entry name" value="Glyco_hydro81C"/>
    <property type="match status" value="1"/>
</dbReference>
<dbReference type="Pfam" id="PF03639">
    <property type="entry name" value="Glyco_hydro_81"/>
    <property type="match status" value="1"/>
</dbReference>
<dbReference type="Proteomes" id="UP001197093">
    <property type="component" value="Unassembled WGS sequence"/>
</dbReference>
<feature type="chain" id="PRO_5042042063" description="glucan endo-1,3-beta-D-glucosidase" evidence="9">
    <location>
        <begin position="17"/>
        <end position="864"/>
    </location>
</feature>
<dbReference type="EC" id="3.2.1.39" evidence="3"/>
<keyword evidence="5" id="KW-0119">Carbohydrate metabolism</keyword>
<evidence type="ECO:0000256" key="8">
    <source>
        <dbReference type="ARBA" id="ARBA00023326"/>
    </source>
</evidence>
<evidence type="ECO:0000313" key="13">
    <source>
        <dbReference type="Proteomes" id="UP001197093"/>
    </source>
</evidence>
<evidence type="ECO:0000256" key="6">
    <source>
        <dbReference type="ARBA" id="ARBA00023295"/>
    </source>
</evidence>
<dbReference type="GO" id="GO:0071555">
    <property type="term" value="P:cell wall organization"/>
    <property type="evidence" value="ECO:0007669"/>
    <property type="project" value="UniProtKB-KW"/>
</dbReference>
<protein>
    <recommendedName>
        <fullName evidence="3">glucan endo-1,3-beta-D-glucosidase</fullName>
        <ecNumber evidence="3">3.2.1.39</ecNumber>
    </recommendedName>
</protein>
<feature type="domain" description="Glycosyl hydrolase family 81 C-terminal" evidence="11">
    <location>
        <begin position="392"/>
        <end position="696"/>
    </location>
</feature>
<keyword evidence="13" id="KW-1185">Reference proteome</keyword>